<evidence type="ECO:0000256" key="5">
    <source>
        <dbReference type="ARBA" id="ARBA00022827"/>
    </source>
</evidence>
<keyword evidence="6" id="KW-0560">Oxidoreductase</keyword>
<sequence>MDIKSAGTALKTGRRSELWNPELDDTLVCIGVHQETHDVKTFTFASADHRSFVFDAGQYFLFDFEIDDAVESRCYSISSSPQRGNAFSVTVKRVAGGKVSNWLHDNLAAGARVKANGPLGRFVRNDRPGSRFMLLSGGSGITPMMSMLRDMADTCEDADVVFLHAARTPRDLIFRGELAGLAEKIKGLRLHFLPEDRTGELSWPGLSGRISSDYLRLAVPDIAGRIVMCCGPAPFMAAARSIVGELGVPASNYVEESFDSAVIDETVEAPSEPAGARTFSVTFSKQGRTIDVTEEQTVLSCARKAGIRIPSSCANGICGTCKSKLLSGSVDMQHNGGIRQREIDAGLFLPCCSRPLTDLVIER</sequence>
<evidence type="ECO:0000256" key="7">
    <source>
        <dbReference type="ARBA" id="ARBA00023004"/>
    </source>
</evidence>
<protein>
    <submittedName>
        <fullName evidence="13">Hybrid-cluster NAD(P)-dependent oxidoreductase</fullName>
    </submittedName>
</protein>
<dbReference type="InterPro" id="IPR017927">
    <property type="entry name" value="FAD-bd_FR_type"/>
</dbReference>
<dbReference type="CDD" id="cd00207">
    <property type="entry name" value="fer2"/>
    <property type="match status" value="1"/>
</dbReference>
<dbReference type="Gene3D" id="3.40.50.80">
    <property type="entry name" value="Nucleotide-binding domain of ferredoxin-NADP reductase (FNR) module"/>
    <property type="match status" value="1"/>
</dbReference>
<keyword evidence="4" id="KW-0479">Metal-binding</keyword>
<comment type="similarity">
    <text evidence="10">In the N-terminal section; belongs to the FAD-binding oxidoreductase type 6 family.</text>
</comment>
<dbReference type="PANTHER" id="PTHR47354">
    <property type="entry name" value="NADH OXIDOREDUCTASE HCR"/>
    <property type="match status" value="1"/>
</dbReference>
<evidence type="ECO:0000259" key="11">
    <source>
        <dbReference type="PROSITE" id="PS51085"/>
    </source>
</evidence>
<proteinExistence type="inferred from homology"/>
<dbReference type="SUPFAM" id="SSF63380">
    <property type="entry name" value="Riboflavin synthase domain-like"/>
    <property type="match status" value="1"/>
</dbReference>
<reference evidence="13 14" key="1">
    <citation type="submission" date="2020-04" db="EMBL/GenBank/DDBJ databases">
        <title>Rhizobium sp. S-51 isolated from soil.</title>
        <authorList>
            <person name="Dahal R.H."/>
        </authorList>
    </citation>
    <scope>NUCLEOTIDE SEQUENCE [LARGE SCALE GENOMIC DNA]</scope>
    <source>
        <strain evidence="13 14">S-51</strain>
    </source>
</reference>
<feature type="domain" description="2Fe-2S ferredoxin-type" evidence="11">
    <location>
        <begin position="279"/>
        <end position="363"/>
    </location>
</feature>
<dbReference type="InterPro" id="IPR012675">
    <property type="entry name" value="Beta-grasp_dom_sf"/>
</dbReference>
<dbReference type="InterPro" id="IPR008333">
    <property type="entry name" value="Cbr1-like_FAD-bd_dom"/>
</dbReference>
<dbReference type="PROSITE" id="PS51384">
    <property type="entry name" value="FAD_FR"/>
    <property type="match status" value="1"/>
</dbReference>
<evidence type="ECO:0000313" key="13">
    <source>
        <dbReference type="EMBL" id="NML76993.1"/>
    </source>
</evidence>
<dbReference type="GO" id="GO:0016491">
    <property type="term" value="F:oxidoreductase activity"/>
    <property type="evidence" value="ECO:0007669"/>
    <property type="project" value="UniProtKB-KW"/>
</dbReference>
<dbReference type="Gene3D" id="2.40.30.10">
    <property type="entry name" value="Translation factors"/>
    <property type="match status" value="1"/>
</dbReference>
<dbReference type="Pfam" id="PF00111">
    <property type="entry name" value="Fer2"/>
    <property type="match status" value="1"/>
</dbReference>
<dbReference type="Gene3D" id="3.10.20.30">
    <property type="match status" value="1"/>
</dbReference>
<dbReference type="InterPro" id="IPR050415">
    <property type="entry name" value="MRET"/>
</dbReference>
<evidence type="ECO:0000256" key="10">
    <source>
        <dbReference type="ARBA" id="ARBA00061434"/>
    </source>
</evidence>
<evidence type="ECO:0000259" key="12">
    <source>
        <dbReference type="PROSITE" id="PS51384"/>
    </source>
</evidence>
<dbReference type="Pfam" id="PF00970">
    <property type="entry name" value="FAD_binding_6"/>
    <property type="match status" value="1"/>
</dbReference>
<gene>
    <name evidence="13" type="ORF">HHL25_22910</name>
</gene>
<dbReference type="GO" id="GO:0046872">
    <property type="term" value="F:metal ion binding"/>
    <property type="evidence" value="ECO:0007669"/>
    <property type="project" value="UniProtKB-KW"/>
</dbReference>
<dbReference type="SUPFAM" id="SSF52343">
    <property type="entry name" value="Ferredoxin reductase-like, C-terminal NADP-linked domain"/>
    <property type="match status" value="1"/>
</dbReference>
<evidence type="ECO:0000256" key="3">
    <source>
        <dbReference type="ARBA" id="ARBA00022714"/>
    </source>
</evidence>
<dbReference type="PROSITE" id="PS51085">
    <property type="entry name" value="2FE2S_FER_2"/>
    <property type="match status" value="1"/>
</dbReference>
<dbReference type="AlphaFoldDB" id="A0A7Y0FXW1"/>
<evidence type="ECO:0000256" key="1">
    <source>
        <dbReference type="ARBA" id="ARBA00001974"/>
    </source>
</evidence>
<comment type="cofactor">
    <cofactor evidence="1">
        <name>FAD</name>
        <dbReference type="ChEBI" id="CHEBI:57692"/>
    </cofactor>
</comment>
<keyword evidence="14" id="KW-1185">Reference proteome</keyword>
<name>A0A7Y0FXW1_9HYPH</name>
<keyword evidence="2" id="KW-0285">Flavoprotein</keyword>
<dbReference type="EMBL" id="JABBGK010000010">
    <property type="protein sequence ID" value="NML76993.1"/>
    <property type="molecule type" value="Genomic_DNA"/>
</dbReference>
<keyword evidence="7" id="KW-0408">Iron</keyword>
<dbReference type="InterPro" id="IPR001041">
    <property type="entry name" value="2Fe-2S_ferredoxin-type"/>
</dbReference>
<dbReference type="Pfam" id="PF00175">
    <property type="entry name" value="NAD_binding_1"/>
    <property type="match status" value="1"/>
</dbReference>
<dbReference type="Proteomes" id="UP000541470">
    <property type="component" value="Unassembled WGS sequence"/>
</dbReference>
<organism evidence="13 14">
    <name type="scientific">Rhizobium terricola</name>
    <dbReference type="NCBI Taxonomy" id="2728849"/>
    <lineage>
        <taxon>Bacteria</taxon>
        <taxon>Pseudomonadati</taxon>
        <taxon>Pseudomonadota</taxon>
        <taxon>Alphaproteobacteria</taxon>
        <taxon>Hyphomicrobiales</taxon>
        <taxon>Rhizobiaceae</taxon>
        <taxon>Rhizobium/Agrobacterium group</taxon>
        <taxon>Rhizobium</taxon>
    </lineage>
</organism>
<comment type="caution">
    <text evidence="13">The sequence shown here is derived from an EMBL/GenBank/DDBJ whole genome shotgun (WGS) entry which is preliminary data.</text>
</comment>
<dbReference type="InterPro" id="IPR017938">
    <property type="entry name" value="Riboflavin_synthase-like_b-brl"/>
</dbReference>
<keyword evidence="3" id="KW-0001">2Fe-2S</keyword>
<dbReference type="PANTHER" id="PTHR47354:SF6">
    <property type="entry name" value="NADH OXIDOREDUCTASE HCR"/>
    <property type="match status" value="1"/>
</dbReference>
<dbReference type="PROSITE" id="PS00197">
    <property type="entry name" value="2FE2S_FER_1"/>
    <property type="match status" value="1"/>
</dbReference>
<evidence type="ECO:0000256" key="6">
    <source>
        <dbReference type="ARBA" id="ARBA00023002"/>
    </source>
</evidence>
<evidence type="ECO:0000256" key="4">
    <source>
        <dbReference type="ARBA" id="ARBA00022723"/>
    </source>
</evidence>
<dbReference type="InterPro" id="IPR036010">
    <property type="entry name" value="2Fe-2S_ferredoxin-like_sf"/>
</dbReference>
<dbReference type="InterPro" id="IPR039261">
    <property type="entry name" value="FNR_nucleotide-bd"/>
</dbReference>
<dbReference type="InterPro" id="IPR001433">
    <property type="entry name" value="OxRdtase_FAD/NAD-bd"/>
</dbReference>
<evidence type="ECO:0000256" key="8">
    <source>
        <dbReference type="ARBA" id="ARBA00023014"/>
    </source>
</evidence>
<dbReference type="SUPFAM" id="SSF54292">
    <property type="entry name" value="2Fe-2S ferredoxin-like"/>
    <property type="match status" value="1"/>
</dbReference>
<dbReference type="GO" id="GO:0051537">
    <property type="term" value="F:2 iron, 2 sulfur cluster binding"/>
    <property type="evidence" value="ECO:0007669"/>
    <property type="project" value="UniProtKB-KW"/>
</dbReference>
<dbReference type="CDD" id="cd06215">
    <property type="entry name" value="FNR_iron_sulfur_binding_1"/>
    <property type="match status" value="1"/>
</dbReference>
<comment type="cofactor">
    <cofactor evidence="9">
        <name>[2Fe-2S] cluster</name>
        <dbReference type="ChEBI" id="CHEBI:190135"/>
    </cofactor>
</comment>
<dbReference type="InterPro" id="IPR006058">
    <property type="entry name" value="2Fe2S_fd_BS"/>
</dbReference>
<dbReference type="RefSeq" id="WP_169595560.1">
    <property type="nucleotide sequence ID" value="NZ_JABBGK010000010.1"/>
</dbReference>
<accession>A0A7Y0FXW1</accession>
<keyword evidence="5" id="KW-0274">FAD</keyword>
<dbReference type="PRINTS" id="PR00371">
    <property type="entry name" value="FPNCR"/>
</dbReference>
<evidence type="ECO:0000256" key="9">
    <source>
        <dbReference type="ARBA" id="ARBA00034078"/>
    </source>
</evidence>
<keyword evidence="8" id="KW-0411">Iron-sulfur</keyword>
<feature type="domain" description="FAD-binding FR-type" evidence="12">
    <location>
        <begin position="22"/>
        <end position="125"/>
    </location>
</feature>
<dbReference type="PRINTS" id="PR00406">
    <property type="entry name" value="CYTB5RDTASE"/>
</dbReference>
<dbReference type="InterPro" id="IPR001709">
    <property type="entry name" value="Flavoprot_Pyr_Nucl_cyt_Rdtase"/>
</dbReference>
<evidence type="ECO:0000256" key="2">
    <source>
        <dbReference type="ARBA" id="ARBA00022630"/>
    </source>
</evidence>
<evidence type="ECO:0000313" key="14">
    <source>
        <dbReference type="Proteomes" id="UP000541470"/>
    </source>
</evidence>